<evidence type="ECO:0000256" key="1">
    <source>
        <dbReference type="SAM" id="MobiDB-lite"/>
    </source>
</evidence>
<protein>
    <submittedName>
        <fullName evidence="2">Uncharacterized protein</fullName>
    </submittedName>
</protein>
<dbReference type="KEGG" id="laq:GLA29479_33"/>
<reference evidence="2 3" key="1">
    <citation type="journal article" date="2015" name="BMC Genomics">
        <title>Comparative genomics and metabolic profiling of the genus Lysobacter.</title>
        <authorList>
            <person name="de Bruijn I."/>
            <person name="Cheng X."/>
            <person name="de Jager V."/>
            <person name="Exposito R.G."/>
            <person name="Watrous J."/>
            <person name="Patel N."/>
            <person name="Postma J."/>
            <person name="Dorrestein P.C."/>
            <person name="Kobayashi D."/>
            <person name="Raaijmakers J.M."/>
        </authorList>
    </citation>
    <scope>NUCLEOTIDE SEQUENCE [LARGE SCALE GENOMIC DNA]</scope>
    <source>
        <strain evidence="2 3">76</strain>
    </source>
</reference>
<dbReference type="Proteomes" id="UP000060787">
    <property type="component" value="Chromosome"/>
</dbReference>
<dbReference type="AlphaFoldDB" id="A0A0S2FCI5"/>
<accession>A0A0S2FCI5</accession>
<feature type="compositionally biased region" description="Gly residues" evidence="1">
    <location>
        <begin position="1"/>
        <end position="11"/>
    </location>
</feature>
<gene>
    <name evidence="2" type="ORF">LA76x_3154</name>
</gene>
<dbReference type="EMBL" id="CP011129">
    <property type="protein sequence ID" value="ALN81282.1"/>
    <property type="molecule type" value="Genomic_DNA"/>
</dbReference>
<feature type="region of interest" description="Disordered" evidence="1">
    <location>
        <begin position="1"/>
        <end position="78"/>
    </location>
</feature>
<evidence type="ECO:0000313" key="3">
    <source>
        <dbReference type="Proteomes" id="UP000060787"/>
    </source>
</evidence>
<dbReference type="STRING" id="84531.LA76x_3154"/>
<keyword evidence="3" id="KW-1185">Reference proteome</keyword>
<name>A0A0S2FCI5_LYSAN</name>
<dbReference type="KEGG" id="lab:LA76x_3154"/>
<proteinExistence type="predicted"/>
<organism evidence="2 3">
    <name type="scientific">Lysobacter antibioticus</name>
    <dbReference type="NCBI Taxonomy" id="84531"/>
    <lineage>
        <taxon>Bacteria</taxon>
        <taxon>Pseudomonadati</taxon>
        <taxon>Pseudomonadota</taxon>
        <taxon>Gammaproteobacteria</taxon>
        <taxon>Lysobacterales</taxon>
        <taxon>Lysobacteraceae</taxon>
        <taxon>Lysobacter</taxon>
    </lineage>
</organism>
<feature type="compositionally biased region" description="Basic and acidic residues" evidence="1">
    <location>
        <begin position="30"/>
        <end position="39"/>
    </location>
</feature>
<sequence length="146" mass="16050">MQGAGGRGGHGQQSDEREAGLGHGTIPVEWCRHYSERPRPAPSQKSCSHRTPLAFRRSAQVAMQRPRSERLHPIPSRCTAQGFARARRLGPNPTRHPDTSASVTTVVRRIATPSSRVRDPGLRTAKTAASRIIESVIRLKSRHIAP</sequence>
<dbReference type="PATRIC" id="fig|84531.7.peg.35"/>
<evidence type="ECO:0000313" key="2">
    <source>
        <dbReference type="EMBL" id="ALN81282.1"/>
    </source>
</evidence>